<evidence type="ECO:0000313" key="4">
    <source>
        <dbReference type="Proteomes" id="UP001230188"/>
    </source>
</evidence>
<dbReference type="Gene3D" id="3.40.50.720">
    <property type="entry name" value="NAD(P)-binding Rossmann-like Domain"/>
    <property type="match status" value="1"/>
</dbReference>
<sequence length="401" mass="42618">IMWSLCVAVMLSAASTRGLDPPRVLVVGGTGRIGTAVAVHLLQRERGARVVLAGRDKERGRRAVAEVLTEARGAAVEFSQFDYRSLSVADLAGLFRSNQVDAVVHVAGPFYGVVPTVLDASIEAGVRVYADVSDPLEYIEMATRMDQRALAAGTSAILCAGAFPGMSNVLAVEAATTLGAAPRDLNFSYFTAGLGGSGALNLEITNFGFGGGMTRVVDGRLVDSRDLPGTDLGRKTFPGLGRKEVWAWPFPECATVAKELGISGSSVAGMGTAPTIWNGLLRALVGIVPRKWWTNPLFSVGLARFSEPLVRVTDAFVGETHAMRIDVSSATSVMTVVQAHESFRRCVGQSCAEFCLDLLAHPRTGVHLPESLYRDDSARARIVDRLTSTPGTTAFQMSKSD</sequence>
<keyword evidence="4" id="KW-1185">Reference proteome</keyword>
<feature type="chain" id="PRO_5042258978" description="Saccharopine dehydrogenase NADP binding domain-containing protein" evidence="1">
    <location>
        <begin position="19"/>
        <end position="401"/>
    </location>
</feature>
<dbReference type="InterPro" id="IPR005097">
    <property type="entry name" value="Sacchrp_dh_NADP-bd"/>
</dbReference>
<keyword evidence="1" id="KW-0732">Signal</keyword>
<name>A0AAD7XJJ6_9STRA</name>
<comment type="caution">
    <text evidence="3">The sequence shown here is derived from an EMBL/GenBank/DDBJ whole genome shotgun (WGS) entry which is preliminary data.</text>
</comment>
<accession>A0AAD7XJJ6</accession>
<dbReference type="SUPFAM" id="SSF51735">
    <property type="entry name" value="NAD(P)-binding Rossmann-fold domains"/>
    <property type="match status" value="1"/>
</dbReference>
<dbReference type="AlphaFoldDB" id="A0AAD7XJJ6"/>
<dbReference type="EMBL" id="JAQMWT010000480">
    <property type="protein sequence ID" value="KAJ8600706.1"/>
    <property type="molecule type" value="Genomic_DNA"/>
</dbReference>
<evidence type="ECO:0000259" key="2">
    <source>
        <dbReference type="Pfam" id="PF03435"/>
    </source>
</evidence>
<evidence type="ECO:0000313" key="3">
    <source>
        <dbReference type="EMBL" id="KAJ8600706.1"/>
    </source>
</evidence>
<feature type="domain" description="Saccharopine dehydrogenase NADP binding" evidence="2">
    <location>
        <begin position="24"/>
        <end position="154"/>
    </location>
</feature>
<feature type="non-terminal residue" evidence="3">
    <location>
        <position position="1"/>
    </location>
</feature>
<protein>
    <recommendedName>
        <fullName evidence="2">Saccharopine dehydrogenase NADP binding domain-containing protein</fullName>
    </recommendedName>
</protein>
<dbReference type="PANTHER" id="PTHR43796:SF2">
    <property type="entry name" value="CARBOXYNORSPERMIDINE SYNTHASE"/>
    <property type="match status" value="1"/>
</dbReference>
<feature type="signal peptide" evidence="1">
    <location>
        <begin position="1"/>
        <end position="18"/>
    </location>
</feature>
<proteinExistence type="predicted"/>
<dbReference type="Pfam" id="PF03435">
    <property type="entry name" value="Sacchrp_dh_NADP"/>
    <property type="match status" value="1"/>
</dbReference>
<organism evidence="3 4">
    <name type="scientific">Chrysophaeum taylorii</name>
    <dbReference type="NCBI Taxonomy" id="2483200"/>
    <lineage>
        <taxon>Eukaryota</taxon>
        <taxon>Sar</taxon>
        <taxon>Stramenopiles</taxon>
        <taxon>Ochrophyta</taxon>
        <taxon>Pelagophyceae</taxon>
        <taxon>Pelagomonadales</taxon>
        <taxon>Pelagomonadaceae</taxon>
        <taxon>Chrysophaeum</taxon>
    </lineage>
</organism>
<evidence type="ECO:0000256" key="1">
    <source>
        <dbReference type="SAM" id="SignalP"/>
    </source>
</evidence>
<dbReference type="InterPro" id="IPR036291">
    <property type="entry name" value="NAD(P)-bd_dom_sf"/>
</dbReference>
<reference evidence="3" key="1">
    <citation type="submission" date="2023-01" db="EMBL/GenBank/DDBJ databases">
        <title>Metagenome sequencing of chrysophaentin producing Chrysophaeum taylorii.</title>
        <authorList>
            <person name="Davison J."/>
            <person name="Bewley C."/>
        </authorList>
    </citation>
    <scope>NUCLEOTIDE SEQUENCE</scope>
    <source>
        <strain evidence="3">NIES-1699</strain>
    </source>
</reference>
<dbReference type="Proteomes" id="UP001230188">
    <property type="component" value="Unassembled WGS sequence"/>
</dbReference>
<gene>
    <name evidence="3" type="ORF">CTAYLR_003908</name>
</gene>
<dbReference type="PANTHER" id="PTHR43796">
    <property type="entry name" value="CARBOXYNORSPERMIDINE SYNTHASE"/>
    <property type="match status" value="1"/>
</dbReference>